<dbReference type="Proteomes" id="UP000323522">
    <property type="component" value="Chromosome"/>
</dbReference>
<sequence>MNLVTLARTAVLSAAALLAAPAALADPGAGCHFHGSKPAAEATVVGCATQYKDKLVAGNKVEKSWQAVSRPEKVEQIDGKKGKEWRLTFRNPAATDKAKESLYLFYTLPGNFIAANHTGQ</sequence>
<name>A0A5C1Q6T0_9BURK</name>
<dbReference type="KEGG" id="snn:EWH46_17895"/>
<keyword evidence="1" id="KW-0732">Signal</keyword>
<proteinExistence type="predicted"/>
<feature type="signal peptide" evidence="1">
    <location>
        <begin position="1"/>
        <end position="25"/>
    </location>
</feature>
<dbReference type="InterPro" id="IPR045503">
    <property type="entry name" value="DUF6488"/>
</dbReference>
<reference evidence="2 5" key="2">
    <citation type="submission" date="2024-06" db="EMBL/GenBank/DDBJ databases">
        <title>Genomic Encyclopedia of Type Strains, Phase IV (KMG-IV): sequencing the most valuable type-strain genomes for metagenomic binning, comparative biology and taxonomic classification.</title>
        <authorList>
            <person name="Goeker M."/>
        </authorList>
    </citation>
    <scope>NUCLEOTIDE SEQUENCE [LARGE SCALE GENOMIC DNA]</scope>
    <source>
        <strain evidence="2 5">D-501</strain>
    </source>
</reference>
<evidence type="ECO:0000313" key="5">
    <source>
        <dbReference type="Proteomes" id="UP001549111"/>
    </source>
</evidence>
<accession>A0A5C1Q6T0</accession>
<organism evidence="3 4">
    <name type="scientific">Sphaerotilus sulfidivorans</name>
    <dbReference type="NCBI Taxonomy" id="639200"/>
    <lineage>
        <taxon>Bacteria</taxon>
        <taxon>Pseudomonadati</taxon>
        <taxon>Pseudomonadota</taxon>
        <taxon>Betaproteobacteria</taxon>
        <taxon>Burkholderiales</taxon>
        <taxon>Sphaerotilaceae</taxon>
        <taxon>Sphaerotilus</taxon>
    </lineage>
</organism>
<protein>
    <submittedName>
        <fullName evidence="3">Uncharacterized protein</fullName>
    </submittedName>
</protein>
<dbReference type="Pfam" id="PF20098">
    <property type="entry name" value="DUF6488"/>
    <property type="match status" value="1"/>
</dbReference>
<dbReference type="EMBL" id="JBEPLS010000015">
    <property type="protein sequence ID" value="MET3605337.1"/>
    <property type="molecule type" value="Genomic_DNA"/>
</dbReference>
<dbReference type="OrthoDB" id="5298442at2"/>
<dbReference type="Proteomes" id="UP001549111">
    <property type="component" value="Unassembled WGS sequence"/>
</dbReference>
<evidence type="ECO:0000313" key="3">
    <source>
        <dbReference type="EMBL" id="QEN02444.1"/>
    </source>
</evidence>
<dbReference type="EMBL" id="CP035708">
    <property type="protein sequence ID" value="QEN02444.1"/>
    <property type="molecule type" value="Genomic_DNA"/>
</dbReference>
<dbReference type="RefSeq" id="WP_149505070.1">
    <property type="nucleotide sequence ID" value="NZ_CP035708.1"/>
</dbReference>
<keyword evidence="5" id="KW-1185">Reference proteome</keyword>
<gene>
    <name evidence="2" type="ORF">ABIC99_003166</name>
    <name evidence="3" type="ORF">EWH46_17895</name>
</gene>
<evidence type="ECO:0000313" key="2">
    <source>
        <dbReference type="EMBL" id="MET3605337.1"/>
    </source>
</evidence>
<feature type="chain" id="PRO_5044618882" evidence="1">
    <location>
        <begin position="26"/>
        <end position="120"/>
    </location>
</feature>
<dbReference type="AlphaFoldDB" id="A0A5C1Q6T0"/>
<evidence type="ECO:0000313" key="4">
    <source>
        <dbReference type="Proteomes" id="UP000323522"/>
    </source>
</evidence>
<reference evidence="3 4" key="1">
    <citation type="submission" date="2019-02" db="EMBL/GenBank/DDBJ databases">
        <title>Complete Genome Sequence and Methylome Analysis of Sphaerotilus natans subsp. sulfidivorans D-507.</title>
        <authorList>
            <person name="Fomenkov A."/>
            <person name="Gridneva E."/>
            <person name="Smolyakov D."/>
            <person name="Dubinina G."/>
            <person name="Vincze T."/>
            <person name="Grabovich M."/>
            <person name="Roberts R.J."/>
        </authorList>
    </citation>
    <scope>NUCLEOTIDE SEQUENCE [LARGE SCALE GENOMIC DNA]</scope>
    <source>
        <strain evidence="3 4">D-507</strain>
    </source>
</reference>
<evidence type="ECO:0000256" key="1">
    <source>
        <dbReference type="SAM" id="SignalP"/>
    </source>
</evidence>